<feature type="transmembrane region" description="Helical" evidence="10">
    <location>
        <begin position="70"/>
        <end position="92"/>
    </location>
</feature>
<dbReference type="AlphaFoldDB" id="A0A8H6RSE5"/>
<dbReference type="GO" id="GO:0005787">
    <property type="term" value="C:signal peptidase complex"/>
    <property type="evidence" value="ECO:0007669"/>
    <property type="project" value="InterPro"/>
</dbReference>
<evidence type="ECO:0000313" key="12">
    <source>
        <dbReference type="Proteomes" id="UP000660729"/>
    </source>
</evidence>
<evidence type="ECO:0000256" key="5">
    <source>
        <dbReference type="ARBA" id="ARBA00022824"/>
    </source>
</evidence>
<comment type="subcellular location">
    <subcellularLocation>
        <location evidence="1">Endoplasmic reticulum membrane</location>
        <topology evidence="1">Multi-pass membrane protein</topology>
    </subcellularLocation>
</comment>
<evidence type="ECO:0000256" key="10">
    <source>
        <dbReference type="SAM" id="Phobius"/>
    </source>
</evidence>
<dbReference type="PANTHER" id="PTHR13085:SF0">
    <property type="entry name" value="SIGNAL PEPTIDASE COMPLEX SUBUNIT 2"/>
    <property type="match status" value="1"/>
</dbReference>
<keyword evidence="7 10" id="KW-0472">Membrane</keyword>
<comment type="caution">
    <text evidence="11">The sequence shown here is derived from an EMBL/GenBank/DDBJ whole genome shotgun (WGS) entry which is preliminary data.</text>
</comment>
<evidence type="ECO:0000256" key="9">
    <source>
        <dbReference type="SAM" id="MobiDB-lite"/>
    </source>
</evidence>
<accession>A0A8H6RSE5</accession>
<dbReference type="Proteomes" id="UP000660729">
    <property type="component" value="Unassembled WGS sequence"/>
</dbReference>
<evidence type="ECO:0000256" key="4">
    <source>
        <dbReference type="ARBA" id="ARBA00022692"/>
    </source>
</evidence>
<comment type="similarity">
    <text evidence="2">Belongs to the SPCS2 family.</text>
</comment>
<evidence type="ECO:0000256" key="1">
    <source>
        <dbReference type="ARBA" id="ARBA00004477"/>
    </source>
</evidence>
<dbReference type="EMBL" id="JABCIY010000025">
    <property type="protein sequence ID" value="KAF7196427.1"/>
    <property type="molecule type" value="Genomic_DNA"/>
</dbReference>
<keyword evidence="12" id="KW-1185">Reference proteome</keyword>
<feature type="transmembrane region" description="Helical" evidence="10">
    <location>
        <begin position="40"/>
        <end position="58"/>
    </location>
</feature>
<evidence type="ECO:0000256" key="2">
    <source>
        <dbReference type="ARBA" id="ARBA00007324"/>
    </source>
</evidence>
<evidence type="ECO:0000313" key="11">
    <source>
        <dbReference type="EMBL" id="KAF7196427.1"/>
    </source>
</evidence>
<dbReference type="GO" id="GO:0045047">
    <property type="term" value="P:protein targeting to ER"/>
    <property type="evidence" value="ECO:0007669"/>
    <property type="project" value="TreeGrafter"/>
</dbReference>
<dbReference type="Pfam" id="PF06703">
    <property type="entry name" value="SPC25"/>
    <property type="match status" value="1"/>
</dbReference>
<evidence type="ECO:0000256" key="7">
    <source>
        <dbReference type="ARBA" id="ARBA00023136"/>
    </source>
</evidence>
<evidence type="ECO:0000256" key="6">
    <source>
        <dbReference type="ARBA" id="ARBA00022989"/>
    </source>
</evidence>
<comment type="function">
    <text evidence="8">Component of the signal peptidase complex (SPC) which catalyzes the cleavage of N-terminal signal sequences from nascent proteins as they are translocated into the lumen of the endoplasmic reticulum. Enhances the enzymatic activity of SPC and facilitates the interactions between different components of the translocation site.</text>
</comment>
<organism evidence="11 12">
    <name type="scientific">Pseudocercospora fuligena</name>
    <dbReference type="NCBI Taxonomy" id="685502"/>
    <lineage>
        <taxon>Eukaryota</taxon>
        <taxon>Fungi</taxon>
        <taxon>Dikarya</taxon>
        <taxon>Ascomycota</taxon>
        <taxon>Pezizomycotina</taxon>
        <taxon>Dothideomycetes</taxon>
        <taxon>Dothideomycetidae</taxon>
        <taxon>Mycosphaerellales</taxon>
        <taxon>Mycosphaerellaceae</taxon>
        <taxon>Pseudocercospora</taxon>
    </lineage>
</organism>
<evidence type="ECO:0000256" key="3">
    <source>
        <dbReference type="ARBA" id="ARBA00017057"/>
    </source>
</evidence>
<keyword evidence="5" id="KW-0256">Endoplasmic reticulum</keyword>
<keyword evidence="6 10" id="KW-1133">Transmembrane helix</keyword>
<dbReference type="InterPro" id="IPR009582">
    <property type="entry name" value="Spc2/SPCS2"/>
</dbReference>
<sequence length="216" mass="23817">MADSRISPYSLNDLKNTTDDALGNYLRGLNFKQDNSKLDVRLALGYTAVIIAAATFGADYKFGWEVTKTGTAWAVAAYTLLNGALTLWLWFVEKGLIFEGARDGKKISISTKTKKHDPTYYLDVTTTKPGVPESTLHLKTPFTTWFTADGFFVAKPFQQWLATSIEAIGDADVKNASREERDELASPTSKVFPVESNGDVDTSGSGTQKRKTKRKV</sequence>
<dbReference type="PANTHER" id="PTHR13085">
    <property type="entry name" value="MICROSOMAL SIGNAL PEPTIDASE 25 KDA SUBUNIT"/>
    <property type="match status" value="1"/>
</dbReference>
<protein>
    <recommendedName>
        <fullName evidence="3">Signal peptidase complex subunit 2</fullName>
    </recommendedName>
</protein>
<evidence type="ECO:0000256" key="8">
    <source>
        <dbReference type="ARBA" id="ARBA00045608"/>
    </source>
</evidence>
<reference evidence="11" key="1">
    <citation type="submission" date="2020-04" db="EMBL/GenBank/DDBJ databases">
        <title>Draft genome resource of the tomato pathogen Pseudocercospora fuligena.</title>
        <authorList>
            <person name="Zaccaron A."/>
        </authorList>
    </citation>
    <scope>NUCLEOTIDE SEQUENCE</scope>
    <source>
        <strain evidence="11">PF001</strain>
    </source>
</reference>
<gene>
    <name evidence="11" type="ORF">HII31_02155</name>
</gene>
<name>A0A8H6RSE5_9PEZI</name>
<dbReference type="GO" id="GO:0006465">
    <property type="term" value="P:signal peptide processing"/>
    <property type="evidence" value="ECO:0007669"/>
    <property type="project" value="InterPro"/>
</dbReference>
<dbReference type="OrthoDB" id="29558at2759"/>
<keyword evidence="4 10" id="KW-0812">Transmembrane</keyword>
<proteinExistence type="inferred from homology"/>
<feature type="region of interest" description="Disordered" evidence="9">
    <location>
        <begin position="176"/>
        <end position="216"/>
    </location>
</feature>